<evidence type="ECO:0000313" key="11">
    <source>
        <dbReference type="EMBL" id="KAA1373102.1"/>
    </source>
</evidence>
<comment type="caution">
    <text evidence="11">The sequence shown here is derived from an EMBL/GenBank/DDBJ whole genome shotgun (WGS) entry which is preliminary data.</text>
</comment>
<feature type="transmembrane region" description="Helical" evidence="8">
    <location>
        <begin position="80"/>
        <end position="100"/>
    </location>
</feature>
<dbReference type="PROSITE" id="PS50928">
    <property type="entry name" value="ABC_TM1"/>
    <property type="match status" value="1"/>
</dbReference>
<dbReference type="Proteomes" id="UP001515100">
    <property type="component" value="Unassembled WGS sequence"/>
</dbReference>
<keyword evidence="7 8" id="KW-0472">Membrane</keyword>
<protein>
    <submittedName>
        <fullName evidence="11">Amino acid ABC transporter permease</fullName>
    </submittedName>
</protein>
<keyword evidence="6 8" id="KW-1133">Transmembrane helix</keyword>
<organism evidence="11 12">
    <name type="scientific">Aeromicrobium fastidiosum</name>
    <dbReference type="NCBI Taxonomy" id="52699"/>
    <lineage>
        <taxon>Bacteria</taxon>
        <taxon>Bacillati</taxon>
        <taxon>Actinomycetota</taxon>
        <taxon>Actinomycetes</taxon>
        <taxon>Propionibacteriales</taxon>
        <taxon>Nocardioidaceae</taxon>
        <taxon>Aeromicrobium</taxon>
    </lineage>
</organism>
<feature type="transmembrane region" description="Helical" evidence="8">
    <location>
        <begin position="112"/>
        <end position="132"/>
    </location>
</feature>
<evidence type="ECO:0000256" key="5">
    <source>
        <dbReference type="ARBA" id="ARBA00022970"/>
    </source>
</evidence>
<dbReference type="Gene3D" id="1.10.3720.10">
    <property type="entry name" value="MetI-like"/>
    <property type="match status" value="1"/>
</dbReference>
<evidence type="ECO:0000256" key="2">
    <source>
        <dbReference type="ARBA" id="ARBA00022448"/>
    </source>
</evidence>
<feature type="region of interest" description="Disordered" evidence="9">
    <location>
        <begin position="1"/>
        <end position="23"/>
    </location>
</feature>
<comment type="similarity">
    <text evidence="8">Belongs to the binding-protein-dependent transport system permease family.</text>
</comment>
<dbReference type="FunFam" id="1.10.3720.10:FF:000006">
    <property type="entry name" value="Glutamate/aspartate ABC transporter, permease protein GltK"/>
    <property type="match status" value="1"/>
</dbReference>
<evidence type="ECO:0000259" key="10">
    <source>
        <dbReference type="PROSITE" id="PS50928"/>
    </source>
</evidence>
<dbReference type="NCBIfam" id="TIGR01726">
    <property type="entry name" value="HEQRo_perm_3TM"/>
    <property type="match status" value="1"/>
</dbReference>
<dbReference type="EMBL" id="SDPP02000006">
    <property type="protein sequence ID" value="KAA1373102.1"/>
    <property type="molecule type" value="Genomic_DNA"/>
</dbReference>
<evidence type="ECO:0000313" key="12">
    <source>
        <dbReference type="Proteomes" id="UP001515100"/>
    </source>
</evidence>
<feature type="domain" description="ABC transmembrane type-1" evidence="10">
    <location>
        <begin position="76"/>
        <end position="283"/>
    </location>
</feature>
<dbReference type="RefSeq" id="WP_129185191.1">
    <property type="nucleotide sequence ID" value="NZ_JAGIOG010000001.1"/>
</dbReference>
<dbReference type="Pfam" id="PF00528">
    <property type="entry name" value="BPD_transp_1"/>
    <property type="match status" value="1"/>
</dbReference>
<evidence type="ECO:0000256" key="8">
    <source>
        <dbReference type="RuleBase" id="RU363032"/>
    </source>
</evidence>
<dbReference type="GO" id="GO:0022857">
    <property type="term" value="F:transmembrane transporter activity"/>
    <property type="evidence" value="ECO:0007669"/>
    <property type="project" value="InterPro"/>
</dbReference>
<feature type="transmembrane region" description="Helical" evidence="8">
    <location>
        <begin position="152"/>
        <end position="174"/>
    </location>
</feature>
<keyword evidence="2 8" id="KW-0813">Transport</keyword>
<evidence type="ECO:0000256" key="7">
    <source>
        <dbReference type="ARBA" id="ARBA00023136"/>
    </source>
</evidence>
<dbReference type="InterPro" id="IPR035906">
    <property type="entry name" value="MetI-like_sf"/>
</dbReference>
<proteinExistence type="inferred from homology"/>
<dbReference type="PANTHER" id="PTHR30614:SF0">
    <property type="entry name" value="L-CYSTINE TRANSPORT SYSTEM PERMEASE PROTEIN TCYL"/>
    <property type="match status" value="1"/>
</dbReference>
<keyword evidence="5" id="KW-0029">Amino-acid transport</keyword>
<dbReference type="InterPro" id="IPR010065">
    <property type="entry name" value="AA_ABC_transptr_permease_3TM"/>
</dbReference>
<comment type="subcellular location">
    <subcellularLocation>
        <location evidence="1 8">Cell membrane</location>
        <topology evidence="1 8">Multi-pass membrane protein</topology>
    </subcellularLocation>
</comment>
<keyword evidence="3" id="KW-1003">Cell membrane</keyword>
<feature type="transmembrane region" description="Helical" evidence="8">
    <location>
        <begin position="35"/>
        <end position="53"/>
    </location>
</feature>
<dbReference type="SUPFAM" id="SSF161098">
    <property type="entry name" value="MetI-like"/>
    <property type="match status" value="1"/>
</dbReference>
<dbReference type="GO" id="GO:0006865">
    <property type="term" value="P:amino acid transport"/>
    <property type="evidence" value="ECO:0007669"/>
    <property type="project" value="UniProtKB-KW"/>
</dbReference>
<dbReference type="InterPro" id="IPR000515">
    <property type="entry name" value="MetI-like"/>
</dbReference>
<name>A0A641AK41_9ACTN</name>
<dbReference type="OrthoDB" id="4543034at2"/>
<dbReference type="AlphaFoldDB" id="A0A641AK41"/>
<accession>A0A641AK41</accession>
<evidence type="ECO:0000256" key="3">
    <source>
        <dbReference type="ARBA" id="ARBA00022475"/>
    </source>
</evidence>
<dbReference type="GO" id="GO:0043190">
    <property type="term" value="C:ATP-binding cassette (ABC) transporter complex"/>
    <property type="evidence" value="ECO:0007669"/>
    <property type="project" value="InterPro"/>
</dbReference>
<dbReference type="InterPro" id="IPR043429">
    <property type="entry name" value="ArtM/GltK/GlnP/TcyL/YhdX-like"/>
</dbReference>
<sequence>MTSQAAARGTSSHERLAAQDKPPTDVVQLKHPLRIASAALVIFTAVAGGYSVVTNENFQWDRVAFYAFNPQILAGLRSTLILTVAAVTMGLVLGIILATFRISQNRVLSGVAGLYLWFFRGTPLLIQLIFWFNFAALYPRLGISIPFGGPELVGASTNDVLTVWFVALLGLTLNEAAYMAEIIRGGLLAVPKQQTEAAQALGMSQFLLFRRVILPQALRVIIPPTGNQVIGMLKYSSLVSIIALPDLLYSAQLIYSQNFETIPLLIVVSLWYLLCTSILTVIQRRVEKYYGRGTASAPTPKAAKALRKDKARLSEVPA</sequence>
<evidence type="ECO:0000256" key="4">
    <source>
        <dbReference type="ARBA" id="ARBA00022692"/>
    </source>
</evidence>
<dbReference type="PANTHER" id="PTHR30614">
    <property type="entry name" value="MEMBRANE COMPONENT OF AMINO ACID ABC TRANSPORTER"/>
    <property type="match status" value="1"/>
</dbReference>
<evidence type="ECO:0000256" key="9">
    <source>
        <dbReference type="SAM" id="MobiDB-lite"/>
    </source>
</evidence>
<feature type="transmembrane region" description="Helical" evidence="8">
    <location>
        <begin position="235"/>
        <end position="255"/>
    </location>
</feature>
<evidence type="ECO:0000256" key="6">
    <source>
        <dbReference type="ARBA" id="ARBA00022989"/>
    </source>
</evidence>
<reference evidence="11" key="1">
    <citation type="submission" date="2019-09" db="EMBL/GenBank/DDBJ databases">
        <authorList>
            <person name="Li J."/>
        </authorList>
    </citation>
    <scope>NUCLEOTIDE SEQUENCE [LARGE SCALE GENOMIC DNA]</scope>
    <source>
        <strain evidence="11">NRBC 14897</strain>
    </source>
</reference>
<feature type="transmembrane region" description="Helical" evidence="8">
    <location>
        <begin position="261"/>
        <end position="282"/>
    </location>
</feature>
<gene>
    <name evidence="11" type="ORF">ESP62_018655</name>
</gene>
<keyword evidence="4 8" id="KW-0812">Transmembrane</keyword>
<keyword evidence="12" id="KW-1185">Reference proteome</keyword>
<dbReference type="CDD" id="cd06261">
    <property type="entry name" value="TM_PBP2"/>
    <property type="match status" value="1"/>
</dbReference>
<evidence type="ECO:0000256" key="1">
    <source>
        <dbReference type="ARBA" id="ARBA00004651"/>
    </source>
</evidence>